<feature type="compositionally biased region" description="Basic and acidic residues" evidence="1">
    <location>
        <begin position="137"/>
        <end position="146"/>
    </location>
</feature>
<dbReference type="AlphaFoldDB" id="A0A1Q2CHA9"/>
<dbReference type="InterPro" id="IPR036465">
    <property type="entry name" value="vWFA_dom_sf"/>
</dbReference>
<evidence type="ECO:0000313" key="4">
    <source>
        <dbReference type="Proteomes" id="UP000188324"/>
    </source>
</evidence>
<dbReference type="SUPFAM" id="SSF53300">
    <property type="entry name" value="vWA-like"/>
    <property type="match status" value="1"/>
</dbReference>
<evidence type="ECO:0000313" key="3">
    <source>
        <dbReference type="EMBL" id="AQP45450.1"/>
    </source>
</evidence>
<accession>A0A1Q2CHA9</accession>
<organism evidence="3 4">
    <name type="scientific">Tessaracoccus flavus</name>
    <dbReference type="NCBI Taxonomy" id="1610493"/>
    <lineage>
        <taxon>Bacteria</taxon>
        <taxon>Bacillati</taxon>
        <taxon>Actinomycetota</taxon>
        <taxon>Actinomycetes</taxon>
        <taxon>Propionibacteriales</taxon>
        <taxon>Propionibacteriaceae</taxon>
        <taxon>Tessaracoccus</taxon>
    </lineage>
</organism>
<reference evidence="3 4" key="1">
    <citation type="journal article" date="2016" name="Int. J. Syst. Evol. Microbiol.">
        <title>Tessaracoccus flavus sp. nov., isolated from the drainage system of a lindane-producing factory.</title>
        <authorList>
            <person name="Kumari R."/>
            <person name="Singh P."/>
            <person name="Schumann P."/>
            <person name="Lal R."/>
        </authorList>
    </citation>
    <scope>NUCLEOTIDE SEQUENCE [LARGE SCALE GENOMIC DNA]</scope>
    <source>
        <strain evidence="3 4">RP1T</strain>
    </source>
</reference>
<name>A0A1Q2CHA9_9ACTN</name>
<dbReference type="Proteomes" id="UP000188324">
    <property type="component" value="Chromosome"/>
</dbReference>
<dbReference type="STRING" id="1610493.RPIT_12085"/>
<dbReference type="InterPro" id="IPR002035">
    <property type="entry name" value="VWF_A"/>
</dbReference>
<dbReference type="KEGG" id="tfl:RPIT_12085"/>
<proteinExistence type="predicted"/>
<dbReference type="PROSITE" id="PS50234">
    <property type="entry name" value="VWFA"/>
    <property type="match status" value="1"/>
</dbReference>
<feature type="domain" description="VWFA" evidence="2">
    <location>
        <begin position="8"/>
        <end position="248"/>
    </location>
</feature>
<evidence type="ECO:0000256" key="1">
    <source>
        <dbReference type="SAM" id="MobiDB-lite"/>
    </source>
</evidence>
<dbReference type="EMBL" id="CP019605">
    <property type="protein sequence ID" value="AQP45450.1"/>
    <property type="molecule type" value="Genomic_DNA"/>
</dbReference>
<feature type="compositionally biased region" description="Polar residues" evidence="1">
    <location>
        <begin position="335"/>
        <end position="354"/>
    </location>
</feature>
<sequence length="398" mass="42583">MAGTGQGQLVLLFDESLSLKESDPDAGRVLAGRYLVQRLANLADRSELDLQVMLAGFGTSYRDYQSQWRTLAGADLNGLLTDLESFADRNTDSGTDYWLGLDGARKSLADVRLTDGAGCQAIFFFSDGELDVSLSADERAEGEANPRRPFAPDNDMSTRERELAATAAAAESLCRAGGLADQIRLQDIVMFGVGLHGDDQSADAFDLMRRVVTGGRGQGTCGAQTQPVPGDFVTAADIDSLIFAFDSVTRQRPVNETEICQGDVCLAGTHNFVLDASVERVELLGSADADGIEVQLTAPGGAQGDSSGETSRNHRRSIFQGREANTPGSVIAPSWSRSKQRTPSNGLDSGRLLSSTQTLPLRERRLAPASTLQATLLRDSWSKTSLFAQGTPTHFGSR</sequence>
<feature type="region of interest" description="Disordered" evidence="1">
    <location>
        <begin position="297"/>
        <end position="354"/>
    </location>
</feature>
<protein>
    <recommendedName>
        <fullName evidence="2">VWFA domain-containing protein</fullName>
    </recommendedName>
</protein>
<evidence type="ECO:0000259" key="2">
    <source>
        <dbReference type="PROSITE" id="PS50234"/>
    </source>
</evidence>
<dbReference type="Gene3D" id="3.40.50.410">
    <property type="entry name" value="von Willebrand factor, type A domain"/>
    <property type="match status" value="1"/>
</dbReference>
<keyword evidence="4" id="KW-1185">Reference proteome</keyword>
<feature type="region of interest" description="Disordered" evidence="1">
    <location>
        <begin position="137"/>
        <end position="156"/>
    </location>
</feature>
<gene>
    <name evidence="3" type="ORF">RPIT_12085</name>
</gene>